<dbReference type="InterPro" id="IPR006775">
    <property type="entry name" value="GH116_catalytic"/>
</dbReference>
<dbReference type="Proteomes" id="UP000293342">
    <property type="component" value="Unassembled WGS sequence"/>
</dbReference>
<dbReference type="Gene3D" id="1.50.10.10">
    <property type="match status" value="1"/>
</dbReference>
<proteinExistence type="predicted"/>
<sequence>MTTTDWPLLRTYSGRRLRRIAVPLGGIGTGTVSLGGRGNLRDWEIVNRPAKGFHPGTAFFAIRTESPDGTVTTRAAEGPLDLTEYEGAHGSAAQSHSLPRFREATFGTAYPFGRLQLRDDDVPVEVDLEAFNPFVPTDVEASSWPVAVLRFVVTNRSDQPLTVSLAGSLQNFIGRDGSTDVASDNYNTTATGETGPSDLRMDGVLLRSRGVDPAAEQYGSIALGVIDSQDLSRRTGWADRTWGDSLLDFWDDFSADGRLDERASESATPIASVADRRTIEAGATERFTFLLGWHFPNRRAWEKPDIVGNHYTTLVDDAWTAICRFAPQLSELERRTVAFVEDFLGSDLPDQVKEAALFNLSTLRTQTVFRTPDGRFFGWEGCSDHEGSCFGSCTHVWNYEQATPFLFGEIARCLREVEFGHATNDQGLMSFRVGLPLATNAQDWQLAAADGQLGSLVKLYRDWRLSGDDEMLRSLWPAARRALEFCWIPGGWDADRDGVMEGCQHNTMDVEYYGPNPQMQSWYLAALRACEEMATYLGVGDLADDCRRMFDYGSAWMDEHLFNGEYYRHEIRPPASADDVAPGLRERMGAADPTNPVLQLGDGCLVDQLVGQHLARLTQLGSLHDPDRVATTLRSILKHNGRSGFFGHFNHMRSYVLGDESAVLMCSYPRGNRPERPFPYFSEVMTGFEHILAVGLISEGLVDEGLKVIADIRARYDGERRNPFDEAECGHHYARAMASWGAVIALTGFDYDGRTGVMRFAPQVAGSRHFWSTGDAFGTLDLAEDTLHVREGSLRLTSIELPDRAPIVVPVGRGTAGDMVKLS</sequence>
<dbReference type="GO" id="GO:0005975">
    <property type="term" value="P:carbohydrate metabolic process"/>
    <property type="evidence" value="ECO:0007669"/>
    <property type="project" value="InterPro"/>
</dbReference>
<protein>
    <submittedName>
        <fullName evidence="3">Uncharacterized protein</fullName>
    </submittedName>
</protein>
<dbReference type="InterPro" id="IPR052566">
    <property type="entry name" value="Non-lysos_glucosylceramidase"/>
</dbReference>
<evidence type="ECO:0000313" key="3">
    <source>
        <dbReference type="EMBL" id="TCC53610.1"/>
    </source>
</evidence>
<dbReference type="InterPro" id="IPR024462">
    <property type="entry name" value="GH116_N"/>
</dbReference>
<evidence type="ECO:0000259" key="1">
    <source>
        <dbReference type="Pfam" id="PF04685"/>
    </source>
</evidence>
<dbReference type="PANTHER" id="PTHR12654:SF0">
    <property type="entry name" value="NON-LYSOSOMAL GLUCOSYLCERAMIDASE"/>
    <property type="match status" value="1"/>
</dbReference>
<dbReference type="GO" id="GO:0004553">
    <property type="term" value="F:hydrolase activity, hydrolyzing O-glycosyl compounds"/>
    <property type="evidence" value="ECO:0007669"/>
    <property type="project" value="InterPro"/>
</dbReference>
<comment type="caution">
    <text evidence="3">The sequence shown here is derived from an EMBL/GenBank/DDBJ whole genome shotgun (WGS) entry which is preliminary data.</text>
</comment>
<reference evidence="3 4" key="1">
    <citation type="submission" date="2019-02" db="EMBL/GenBank/DDBJ databases">
        <title>Kribbella capetownensis sp. nov. and Kribbella speibonae sp. nov., isolated from soil.</title>
        <authorList>
            <person name="Curtis S.M."/>
            <person name="Norton I."/>
            <person name="Everest G.J."/>
            <person name="Meyers P.R."/>
        </authorList>
    </citation>
    <scope>NUCLEOTIDE SEQUENCE [LARGE SCALE GENOMIC DNA]</scope>
    <source>
        <strain evidence="3 4">YM53</strain>
    </source>
</reference>
<evidence type="ECO:0000313" key="4">
    <source>
        <dbReference type="Proteomes" id="UP000293342"/>
    </source>
</evidence>
<name>A0A4R0K2T4_9ACTN</name>
<dbReference type="InterPro" id="IPR012341">
    <property type="entry name" value="6hp_glycosidase-like_sf"/>
</dbReference>
<dbReference type="PANTHER" id="PTHR12654">
    <property type="entry name" value="BILE ACID BETA-GLUCOSIDASE-RELATED"/>
    <property type="match status" value="1"/>
</dbReference>
<feature type="domain" description="Glycosyl-hydrolase family 116 N-terminal" evidence="2">
    <location>
        <begin position="21"/>
        <end position="322"/>
    </location>
</feature>
<keyword evidence="4" id="KW-1185">Reference proteome</keyword>
<dbReference type="RefSeq" id="WP_131512527.1">
    <property type="nucleotide sequence ID" value="NZ_SJKD01000001.1"/>
</dbReference>
<dbReference type="InterPro" id="IPR008928">
    <property type="entry name" value="6-hairpin_glycosidase_sf"/>
</dbReference>
<dbReference type="Pfam" id="PF04685">
    <property type="entry name" value="DUF608"/>
    <property type="match status" value="1"/>
</dbReference>
<accession>A0A4R0K2T4</accession>
<feature type="domain" description="Glycosyl-hydrolase family 116 catalytic region" evidence="1">
    <location>
        <begin position="449"/>
        <end position="740"/>
    </location>
</feature>
<dbReference type="AlphaFoldDB" id="A0A4R0K2T4"/>
<organism evidence="3 4">
    <name type="scientific">Kribbella capetownensis</name>
    <dbReference type="NCBI Taxonomy" id="1572659"/>
    <lineage>
        <taxon>Bacteria</taxon>
        <taxon>Bacillati</taxon>
        <taxon>Actinomycetota</taxon>
        <taxon>Actinomycetes</taxon>
        <taxon>Propionibacteriales</taxon>
        <taxon>Kribbellaceae</taxon>
        <taxon>Kribbella</taxon>
    </lineage>
</organism>
<dbReference type="SUPFAM" id="SSF48208">
    <property type="entry name" value="Six-hairpin glycosidases"/>
    <property type="match status" value="1"/>
</dbReference>
<gene>
    <name evidence="3" type="ORF">E0H75_07970</name>
</gene>
<evidence type="ECO:0000259" key="2">
    <source>
        <dbReference type="Pfam" id="PF12215"/>
    </source>
</evidence>
<dbReference type="OrthoDB" id="9807660at2"/>
<dbReference type="Pfam" id="PF12215">
    <property type="entry name" value="Glyco_hydr_116N"/>
    <property type="match status" value="1"/>
</dbReference>
<dbReference type="EMBL" id="SJKD01000001">
    <property type="protein sequence ID" value="TCC53610.1"/>
    <property type="molecule type" value="Genomic_DNA"/>
</dbReference>